<accession>A0A6A5B0T3</accession>
<evidence type="ECO:0000256" key="1">
    <source>
        <dbReference type="SAM" id="MobiDB-lite"/>
    </source>
</evidence>
<sequence length="223" mass="24885">MLESHVIRIPKKSLEDEDVVMMGTPEKTRVKESIFSSRDTQQERAFSPPQHEEEQHFLDRYRYCFDEDIEECLIPEKSNENNTTVEPKQSNRLLTPKTIVKSKSTSTLDSKALKSFQEPTPVKNSSLAAASIYTSPHPKTPKTKKLTTSKSSQSLFPLQTSPSTPNTNTTPSSSKGTTHALQPISKISPKATSPSSSNSQHSARSSTIHITNRLIERRSSNTK</sequence>
<feature type="compositionally biased region" description="Polar residues" evidence="1">
    <location>
        <begin position="80"/>
        <end position="93"/>
    </location>
</feature>
<dbReference type="AlphaFoldDB" id="A0A6A5B0T3"/>
<feature type="compositionally biased region" description="Low complexity" evidence="1">
    <location>
        <begin position="148"/>
        <end position="174"/>
    </location>
</feature>
<comment type="caution">
    <text evidence="2">The sequence shown here is derived from an EMBL/GenBank/DDBJ whole genome shotgun (WGS) entry which is preliminary data.</text>
</comment>
<proteinExistence type="predicted"/>
<dbReference type="RefSeq" id="XP_044557736.1">
    <property type="nucleotide sequence ID" value="XM_044712567.1"/>
</dbReference>
<gene>
    <name evidence="2" type="ORF">FDP41_008687</name>
</gene>
<feature type="region of interest" description="Disordered" evidence="1">
    <location>
        <begin position="23"/>
        <end position="54"/>
    </location>
</feature>
<evidence type="ECO:0000313" key="2">
    <source>
        <dbReference type="EMBL" id="KAF0973023.1"/>
    </source>
</evidence>
<feature type="compositionally biased region" description="Basic and acidic residues" evidence="1">
    <location>
        <begin position="214"/>
        <end position="223"/>
    </location>
</feature>
<dbReference type="GeneID" id="68115905"/>
<reference evidence="2 3" key="1">
    <citation type="journal article" date="2019" name="Sci. Rep.">
        <title>Nanopore sequencing improves the draft genome of the human pathogenic amoeba Naegleria fowleri.</title>
        <authorList>
            <person name="Liechti N."/>
            <person name="Schurch N."/>
            <person name="Bruggmann R."/>
            <person name="Wittwer M."/>
        </authorList>
    </citation>
    <scope>NUCLEOTIDE SEQUENCE [LARGE SCALE GENOMIC DNA]</scope>
    <source>
        <strain evidence="2 3">ATCC 30894</strain>
    </source>
</reference>
<dbReference type="Proteomes" id="UP000444721">
    <property type="component" value="Unassembled WGS sequence"/>
</dbReference>
<dbReference type="VEuPathDB" id="AmoebaDB:FDP41_008687"/>
<dbReference type="EMBL" id="VFQX01000063">
    <property type="protein sequence ID" value="KAF0973023.1"/>
    <property type="molecule type" value="Genomic_DNA"/>
</dbReference>
<dbReference type="VEuPathDB" id="AmoebaDB:NfTy_007960"/>
<feature type="compositionally biased region" description="Low complexity" evidence="1">
    <location>
        <begin position="183"/>
        <end position="206"/>
    </location>
</feature>
<protein>
    <submittedName>
        <fullName evidence="2">Uncharacterized protein</fullName>
    </submittedName>
</protein>
<name>A0A6A5B0T3_NAEFO</name>
<feature type="region of interest" description="Disordered" evidence="1">
    <location>
        <begin position="75"/>
        <end position="223"/>
    </location>
</feature>
<organism evidence="2 3">
    <name type="scientific">Naegleria fowleri</name>
    <name type="common">Brain eating amoeba</name>
    <dbReference type="NCBI Taxonomy" id="5763"/>
    <lineage>
        <taxon>Eukaryota</taxon>
        <taxon>Discoba</taxon>
        <taxon>Heterolobosea</taxon>
        <taxon>Tetramitia</taxon>
        <taxon>Eutetramitia</taxon>
        <taxon>Vahlkampfiidae</taxon>
        <taxon>Naegleria</taxon>
    </lineage>
</organism>
<evidence type="ECO:0000313" key="3">
    <source>
        <dbReference type="Proteomes" id="UP000444721"/>
    </source>
</evidence>
<keyword evidence="3" id="KW-1185">Reference proteome</keyword>